<dbReference type="Pfam" id="PF00839">
    <property type="entry name" value="Cys_rich_FGFR"/>
    <property type="match status" value="1"/>
</dbReference>
<evidence type="ECO:0000313" key="2">
    <source>
        <dbReference type="EMBL" id="TCT04255.1"/>
    </source>
</evidence>
<proteinExistence type="predicted"/>
<accession>A0A4R3LZN2</accession>
<name>A0A4R3LZN2_9HYPH</name>
<keyword evidence="3" id="KW-1185">Reference proteome</keyword>
<reference evidence="2 3" key="1">
    <citation type="submission" date="2019-03" db="EMBL/GenBank/DDBJ databases">
        <title>Genomic Encyclopedia of Type Strains, Phase IV (KMG-IV): sequencing the most valuable type-strain genomes for metagenomic binning, comparative biology and taxonomic classification.</title>
        <authorList>
            <person name="Goeker M."/>
        </authorList>
    </citation>
    <scope>NUCLEOTIDE SEQUENCE [LARGE SCALE GENOMIC DNA]</scope>
    <source>
        <strain evidence="2 3">DSM 9035</strain>
    </source>
</reference>
<gene>
    <name evidence="2" type="ORF">EDC64_10771</name>
</gene>
<sequence length="89" mass="9219">MTRLLFPAGGLLLLAASFVPRAEIAAAPAITPQQMEAVRTACRTDIRRLCAGVQPGEGRIVACMRANADAVSPPCKDVMASLAAARAAQ</sequence>
<dbReference type="InterPro" id="IPR001893">
    <property type="entry name" value="Cys-rich_GLG1_repeat"/>
</dbReference>
<dbReference type="RefSeq" id="WP_132031759.1">
    <property type="nucleotide sequence ID" value="NZ_SMAI01000007.1"/>
</dbReference>
<dbReference type="EMBL" id="SMAI01000007">
    <property type="protein sequence ID" value="TCT04255.1"/>
    <property type="molecule type" value="Genomic_DNA"/>
</dbReference>
<organism evidence="2 3">
    <name type="scientific">Aquabacter spiritensis</name>
    <dbReference type="NCBI Taxonomy" id="933073"/>
    <lineage>
        <taxon>Bacteria</taxon>
        <taxon>Pseudomonadati</taxon>
        <taxon>Pseudomonadota</taxon>
        <taxon>Alphaproteobacteria</taxon>
        <taxon>Hyphomicrobiales</taxon>
        <taxon>Xanthobacteraceae</taxon>
        <taxon>Aquabacter</taxon>
    </lineage>
</organism>
<evidence type="ECO:0000256" key="1">
    <source>
        <dbReference type="SAM" id="SignalP"/>
    </source>
</evidence>
<dbReference type="GO" id="GO:0016020">
    <property type="term" value="C:membrane"/>
    <property type="evidence" value="ECO:0007669"/>
    <property type="project" value="InterPro"/>
</dbReference>
<comment type="caution">
    <text evidence="2">The sequence shown here is derived from an EMBL/GenBank/DDBJ whole genome shotgun (WGS) entry which is preliminary data.</text>
</comment>
<keyword evidence="1" id="KW-0732">Signal</keyword>
<protein>
    <submittedName>
        <fullName evidence="2">Cysteine rich repeat protein</fullName>
    </submittedName>
</protein>
<dbReference type="OrthoDB" id="7060861at2"/>
<dbReference type="AlphaFoldDB" id="A0A4R3LZN2"/>
<feature type="signal peptide" evidence="1">
    <location>
        <begin position="1"/>
        <end position="22"/>
    </location>
</feature>
<feature type="chain" id="PRO_5020787492" evidence="1">
    <location>
        <begin position="23"/>
        <end position="89"/>
    </location>
</feature>
<dbReference type="Proteomes" id="UP000294664">
    <property type="component" value="Unassembled WGS sequence"/>
</dbReference>
<evidence type="ECO:0000313" key="3">
    <source>
        <dbReference type="Proteomes" id="UP000294664"/>
    </source>
</evidence>